<accession>A0A5C3KRJ1</accession>
<dbReference type="Proteomes" id="UP000307440">
    <property type="component" value="Unassembled WGS sequence"/>
</dbReference>
<evidence type="ECO:0000313" key="2">
    <source>
        <dbReference type="EMBL" id="TFK22795.1"/>
    </source>
</evidence>
<keyword evidence="3" id="KW-1185">Reference proteome</keyword>
<protein>
    <submittedName>
        <fullName evidence="2">Uncharacterized protein</fullName>
    </submittedName>
</protein>
<sequence length="199" mass="22983">MALAMISPQKLSKTKSIDALLSKEPKTKLEKELHNALEEEHARSQYWKTRAMHLQLTLVLQQIYCRWVRNQLKMKEAKGAKKSNQKLKNPNLGKVITDDDFFNKVKLQREAEEAAKQAKAQRKSAEELLVEVLVVWKEEEAERAAKNNQRKEEWEAAKAAWKEEKDQAKSAGTRVKDWILTHPEPKQADPSYCNIPKAP</sequence>
<dbReference type="STRING" id="230819.A0A5C3KRJ1"/>
<gene>
    <name evidence="2" type="ORF">FA15DRAFT_706032</name>
</gene>
<evidence type="ECO:0000256" key="1">
    <source>
        <dbReference type="SAM" id="MobiDB-lite"/>
    </source>
</evidence>
<dbReference type="AlphaFoldDB" id="A0A5C3KRJ1"/>
<dbReference type="EMBL" id="ML210232">
    <property type="protein sequence ID" value="TFK22795.1"/>
    <property type="molecule type" value="Genomic_DNA"/>
</dbReference>
<reference evidence="2 3" key="1">
    <citation type="journal article" date="2019" name="Nat. Ecol. Evol.">
        <title>Megaphylogeny resolves global patterns of mushroom evolution.</title>
        <authorList>
            <person name="Varga T."/>
            <person name="Krizsan K."/>
            <person name="Foldi C."/>
            <person name="Dima B."/>
            <person name="Sanchez-Garcia M."/>
            <person name="Sanchez-Ramirez S."/>
            <person name="Szollosi G.J."/>
            <person name="Szarkandi J.G."/>
            <person name="Papp V."/>
            <person name="Albert L."/>
            <person name="Andreopoulos W."/>
            <person name="Angelini C."/>
            <person name="Antonin V."/>
            <person name="Barry K.W."/>
            <person name="Bougher N.L."/>
            <person name="Buchanan P."/>
            <person name="Buyck B."/>
            <person name="Bense V."/>
            <person name="Catcheside P."/>
            <person name="Chovatia M."/>
            <person name="Cooper J."/>
            <person name="Damon W."/>
            <person name="Desjardin D."/>
            <person name="Finy P."/>
            <person name="Geml J."/>
            <person name="Haridas S."/>
            <person name="Hughes K."/>
            <person name="Justo A."/>
            <person name="Karasinski D."/>
            <person name="Kautmanova I."/>
            <person name="Kiss B."/>
            <person name="Kocsube S."/>
            <person name="Kotiranta H."/>
            <person name="LaButti K.M."/>
            <person name="Lechner B.E."/>
            <person name="Liimatainen K."/>
            <person name="Lipzen A."/>
            <person name="Lukacs Z."/>
            <person name="Mihaltcheva S."/>
            <person name="Morgado L.N."/>
            <person name="Niskanen T."/>
            <person name="Noordeloos M.E."/>
            <person name="Ohm R.A."/>
            <person name="Ortiz-Santana B."/>
            <person name="Ovrebo C."/>
            <person name="Racz N."/>
            <person name="Riley R."/>
            <person name="Savchenko A."/>
            <person name="Shiryaev A."/>
            <person name="Soop K."/>
            <person name="Spirin V."/>
            <person name="Szebenyi C."/>
            <person name="Tomsovsky M."/>
            <person name="Tulloss R.E."/>
            <person name="Uehling J."/>
            <person name="Grigoriev I.V."/>
            <person name="Vagvolgyi C."/>
            <person name="Papp T."/>
            <person name="Martin F.M."/>
            <person name="Miettinen O."/>
            <person name="Hibbett D.S."/>
            <person name="Nagy L.G."/>
        </authorList>
    </citation>
    <scope>NUCLEOTIDE SEQUENCE [LARGE SCALE GENOMIC DNA]</scope>
    <source>
        <strain evidence="2 3">CBS 121175</strain>
    </source>
</reference>
<name>A0A5C3KRJ1_COPMA</name>
<proteinExistence type="predicted"/>
<feature type="region of interest" description="Disordered" evidence="1">
    <location>
        <begin position="157"/>
        <end position="176"/>
    </location>
</feature>
<organism evidence="2 3">
    <name type="scientific">Coprinopsis marcescibilis</name>
    <name type="common">Agaric fungus</name>
    <name type="synonym">Psathyrella marcescibilis</name>
    <dbReference type="NCBI Taxonomy" id="230819"/>
    <lineage>
        <taxon>Eukaryota</taxon>
        <taxon>Fungi</taxon>
        <taxon>Dikarya</taxon>
        <taxon>Basidiomycota</taxon>
        <taxon>Agaricomycotina</taxon>
        <taxon>Agaricomycetes</taxon>
        <taxon>Agaricomycetidae</taxon>
        <taxon>Agaricales</taxon>
        <taxon>Agaricineae</taxon>
        <taxon>Psathyrellaceae</taxon>
        <taxon>Coprinopsis</taxon>
    </lineage>
</organism>
<evidence type="ECO:0000313" key="3">
    <source>
        <dbReference type="Proteomes" id="UP000307440"/>
    </source>
</evidence>